<accession>A0A226C1H7</accession>
<keyword evidence="4" id="KW-1185">Reference proteome</keyword>
<proteinExistence type="predicted"/>
<dbReference type="PRINTS" id="PR00412">
    <property type="entry name" value="EPOXHYDRLASE"/>
</dbReference>
<gene>
    <name evidence="3" type="ORF">CDO51_01170</name>
</gene>
<dbReference type="InterPro" id="IPR000073">
    <property type="entry name" value="AB_hydrolase_1"/>
</dbReference>
<dbReference type="PANTHER" id="PTHR43798">
    <property type="entry name" value="MONOACYLGLYCEROL LIPASE"/>
    <property type="match status" value="1"/>
</dbReference>
<feature type="domain" description="AB hydrolase-1" evidence="2">
    <location>
        <begin position="69"/>
        <end position="173"/>
    </location>
</feature>
<keyword evidence="1" id="KW-0812">Transmembrane</keyword>
<protein>
    <submittedName>
        <fullName evidence="3">Alpha/beta hydrolase</fullName>
    </submittedName>
</protein>
<evidence type="ECO:0000313" key="4">
    <source>
        <dbReference type="Proteomes" id="UP000214588"/>
    </source>
</evidence>
<dbReference type="Gene3D" id="3.40.50.1820">
    <property type="entry name" value="alpha/beta hydrolase"/>
    <property type="match status" value="1"/>
</dbReference>
<dbReference type="InterPro" id="IPR029058">
    <property type="entry name" value="AB_hydrolase_fold"/>
</dbReference>
<dbReference type="RefSeq" id="WP_089022458.1">
    <property type="nucleotide sequence ID" value="NZ_NIQC01000001.1"/>
</dbReference>
<comment type="caution">
    <text evidence="3">The sequence shown here is derived from an EMBL/GenBank/DDBJ whole genome shotgun (WGS) entry which is preliminary data.</text>
</comment>
<dbReference type="OrthoDB" id="1817159at2"/>
<dbReference type="GO" id="GO:0016020">
    <property type="term" value="C:membrane"/>
    <property type="evidence" value="ECO:0007669"/>
    <property type="project" value="TreeGrafter"/>
</dbReference>
<keyword evidence="1" id="KW-0472">Membrane</keyword>
<dbReference type="SUPFAM" id="SSF53474">
    <property type="entry name" value="alpha/beta-Hydrolases"/>
    <property type="match status" value="1"/>
</dbReference>
<reference evidence="3 4" key="1">
    <citation type="submission" date="2017-06" db="EMBL/GenBank/DDBJ databases">
        <title>Draft Genome Sequence of Natranaerobius trueperi halophilic, alkalithermophilic bacteria from soda lakes.</title>
        <authorList>
            <person name="Zhao B."/>
        </authorList>
    </citation>
    <scope>NUCLEOTIDE SEQUENCE [LARGE SCALE GENOMIC DNA]</scope>
    <source>
        <strain evidence="3 4">DSM 18760</strain>
    </source>
</reference>
<dbReference type="AlphaFoldDB" id="A0A226C1H7"/>
<dbReference type="GO" id="GO:0016787">
    <property type="term" value="F:hydrolase activity"/>
    <property type="evidence" value="ECO:0007669"/>
    <property type="project" value="UniProtKB-KW"/>
</dbReference>
<dbReference type="InterPro" id="IPR050266">
    <property type="entry name" value="AB_hydrolase_sf"/>
</dbReference>
<dbReference type="InterPro" id="IPR000639">
    <property type="entry name" value="Epox_hydrolase-like"/>
</dbReference>
<organism evidence="3 4">
    <name type="scientific">Natranaerobius trueperi</name>
    <dbReference type="NCBI Taxonomy" id="759412"/>
    <lineage>
        <taxon>Bacteria</taxon>
        <taxon>Bacillati</taxon>
        <taxon>Bacillota</taxon>
        <taxon>Clostridia</taxon>
        <taxon>Natranaerobiales</taxon>
        <taxon>Natranaerobiaceae</taxon>
        <taxon>Natranaerobius</taxon>
    </lineage>
</organism>
<keyword evidence="1" id="KW-1133">Transmembrane helix</keyword>
<keyword evidence="3" id="KW-0378">Hydrolase</keyword>
<evidence type="ECO:0000259" key="2">
    <source>
        <dbReference type="Pfam" id="PF00561"/>
    </source>
</evidence>
<dbReference type="Proteomes" id="UP000214588">
    <property type="component" value="Unassembled WGS sequence"/>
</dbReference>
<dbReference type="PANTHER" id="PTHR43798:SF33">
    <property type="entry name" value="HYDROLASE, PUTATIVE (AFU_ORTHOLOGUE AFUA_2G14860)-RELATED"/>
    <property type="match status" value="1"/>
</dbReference>
<evidence type="ECO:0000313" key="3">
    <source>
        <dbReference type="EMBL" id="OWZ85035.1"/>
    </source>
</evidence>
<dbReference type="Pfam" id="PF00561">
    <property type="entry name" value="Abhydrolase_1"/>
    <property type="match status" value="1"/>
</dbReference>
<sequence length="320" mass="36523">MKKIFKWILVGVPILLIMGITFIVGGSYLEHRELLTQEKEDYPAPGTIVEINDNGDKLHVYSEGEGKKTLIFMSGFGTSSPVYDFKALYKKLSNDYRIVVVERAGYGWSDITSSCRDIDTVLEETRTALELSGESPPYVLFPHSVAGLEAIYWANLYPKEVKAIIGLDPLTPDYYEKTKEDPPLSRVITLLARTGLMRNQPNVFRDNFPAMEKGHLTEEEAKIAETIFFRRVQTKNMWEEASYLSDNSQTVSEFKKPDSPFHVFISSENEEKYWSECLISFAEETEGEHFVLDAGHYIHLDKPELIAEKSRDLIEKATKN</sequence>
<feature type="transmembrane region" description="Helical" evidence="1">
    <location>
        <begin position="7"/>
        <end position="29"/>
    </location>
</feature>
<dbReference type="EMBL" id="NIQC01000001">
    <property type="protein sequence ID" value="OWZ85035.1"/>
    <property type="molecule type" value="Genomic_DNA"/>
</dbReference>
<evidence type="ECO:0000256" key="1">
    <source>
        <dbReference type="SAM" id="Phobius"/>
    </source>
</evidence>
<name>A0A226C1H7_9FIRM</name>